<feature type="non-terminal residue" evidence="3">
    <location>
        <position position="1"/>
    </location>
</feature>
<dbReference type="Proteomes" id="UP001177023">
    <property type="component" value="Unassembled WGS sequence"/>
</dbReference>
<evidence type="ECO:0000256" key="1">
    <source>
        <dbReference type="ARBA" id="ARBA00023157"/>
    </source>
</evidence>
<dbReference type="PROSITE" id="PS50240">
    <property type="entry name" value="TRYPSIN_DOM"/>
    <property type="match status" value="1"/>
</dbReference>
<proteinExistence type="predicted"/>
<dbReference type="GO" id="GO:0006508">
    <property type="term" value="P:proteolysis"/>
    <property type="evidence" value="ECO:0007669"/>
    <property type="project" value="InterPro"/>
</dbReference>
<evidence type="ECO:0000313" key="4">
    <source>
        <dbReference type="Proteomes" id="UP001177023"/>
    </source>
</evidence>
<dbReference type="Pfam" id="PF00089">
    <property type="entry name" value="Trypsin"/>
    <property type="match status" value="1"/>
</dbReference>
<organism evidence="3 4">
    <name type="scientific">Mesorhabditis spiculigera</name>
    <dbReference type="NCBI Taxonomy" id="96644"/>
    <lineage>
        <taxon>Eukaryota</taxon>
        <taxon>Metazoa</taxon>
        <taxon>Ecdysozoa</taxon>
        <taxon>Nematoda</taxon>
        <taxon>Chromadorea</taxon>
        <taxon>Rhabditida</taxon>
        <taxon>Rhabditina</taxon>
        <taxon>Rhabditomorpha</taxon>
        <taxon>Rhabditoidea</taxon>
        <taxon>Rhabditidae</taxon>
        <taxon>Mesorhabditinae</taxon>
        <taxon>Mesorhabditis</taxon>
    </lineage>
</organism>
<reference evidence="3" key="1">
    <citation type="submission" date="2023-06" db="EMBL/GenBank/DDBJ databases">
        <authorList>
            <person name="Delattre M."/>
        </authorList>
    </citation>
    <scope>NUCLEOTIDE SEQUENCE</scope>
    <source>
        <strain evidence="3">AF72</strain>
    </source>
</reference>
<dbReference type="InterPro" id="IPR001254">
    <property type="entry name" value="Trypsin_dom"/>
</dbReference>
<dbReference type="PANTHER" id="PTHR24252:SF7">
    <property type="entry name" value="HYALIN"/>
    <property type="match status" value="1"/>
</dbReference>
<sequence length="177" mass="19845">MWLLFGFLISVCGADEILDRSDGPHHVSKIVRGDRKSIINFPYMASVGAFNSTSQVVTAHWCGASIIDHEWLLTAAHCFRNLRQADWQQRGALVGSDYVKGIPDAGAQMLPIANGYVHEDHNNDICLIKGWGDTGQDSGPHKPLMGFVMRSIPKREMRVSKGSLFYRCPKRCHHVLW</sequence>
<dbReference type="EMBL" id="CATQJA010000228">
    <property type="protein sequence ID" value="CAJ0558311.1"/>
    <property type="molecule type" value="Genomic_DNA"/>
</dbReference>
<comment type="caution">
    <text evidence="3">The sequence shown here is derived from an EMBL/GenBank/DDBJ whole genome shotgun (WGS) entry which is preliminary data.</text>
</comment>
<dbReference type="PANTHER" id="PTHR24252">
    <property type="entry name" value="ACROSIN-RELATED"/>
    <property type="match status" value="1"/>
</dbReference>
<protein>
    <recommendedName>
        <fullName evidence="2">Peptidase S1 domain-containing protein</fullName>
    </recommendedName>
</protein>
<keyword evidence="1" id="KW-1015">Disulfide bond</keyword>
<feature type="domain" description="Peptidase S1" evidence="2">
    <location>
        <begin position="30"/>
        <end position="177"/>
    </location>
</feature>
<name>A0AA36FTP9_9BILA</name>
<dbReference type="SUPFAM" id="SSF50494">
    <property type="entry name" value="Trypsin-like serine proteases"/>
    <property type="match status" value="1"/>
</dbReference>
<dbReference type="GO" id="GO:0004252">
    <property type="term" value="F:serine-type endopeptidase activity"/>
    <property type="evidence" value="ECO:0007669"/>
    <property type="project" value="InterPro"/>
</dbReference>
<accession>A0AA36FTP9</accession>
<evidence type="ECO:0000259" key="2">
    <source>
        <dbReference type="PROSITE" id="PS50240"/>
    </source>
</evidence>
<dbReference type="PROSITE" id="PS00134">
    <property type="entry name" value="TRYPSIN_HIS"/>
    <property type="match status" value="1"/>
</dbReference>
<dbReference type="Gene3D" id="2.40.10.10">
    <property type="entry name" value="Trypsin-like serine proteases"/>
    <property type="match status" value="1"/>
</dbReference>
<dbReference type="InterPro" id="IPR009003">
    <property type="entry name" value="Peptidase_S1_PA"/>
</dbReference>
<dbReference type="AlphaFoldDB" id="A0AA36FTP9"/>
<dbReference type="InterPro" id="IPR043504">
    <property type="entry name" value="Peptidase_S1_PA_chymotrypsin"/>
</dbReference>
<keyword evidence="4" id="KW-1185">Reference proteome</keyword>
<gene>
    <name evidence="3" type="ORF">MSPICULIGERA_LOCUS941</name>
</gene>
<evidence type="ECO:0000313" key="3">
    <source>
        <dbReference type="EMBL" id="CAJ0558311.1"/>
    </source>
</evidence>
<dbReference type="InterPro" id="IPR018114">
    <property type="entry name" value="TRYPSIN_HIS"/>
</dbReference>